<dbReference type="InterPro" id="IPR006140">
    <property type="entry name" value="D-isomer_DH_NAD-bd"/>
</dbReference>
<evidence type="ECO:0000256" key="2">
    <source>
        <dbReference type="ARBA" id="ARBA00023027"/>
    </source>
</evidence>
<evidence type="ECO:0000313" key="14">
    <source>
        <dbReference type="Proteomes" id="UP001139488"/>
    </source>
</evidence>
<evidence type="ECO:0000256" key="9">
    <source>
        <dbReference type="ARBA" id="ARBA00073362"/>
    </source>
</evidence>
<dbReference type="GO" id="GO:0030267">
    <property type="term" value="F:glyoxylate reductase (NADPH) activity"/>
    <property type="evidence" value="ECO:0007669"/>
    <property type="project" value="UniProtKB-EC"/>
</dbReference>
<dbReference type="SUPFAM" id="SSF52283">
    <property type="entry name" value="Formate/glycerate dehydrogenase catalytic domain-like"/>
    <property type="match status" value="1"/>
</dbReference>
<dbReference type="EC" id="1.1.1.79" evidence="7"/>
<reference evidence="13" key="1">
    <citation type="submission" date="2021-11" db="EMBL/GenBank/DDBJ databases">
        <title>Vibrio ZSDE26 sp. nov. and Vibrio ZSDZ34 sp. nov., isolated from coastal seawater in Qingdao.</title>
        <authorList>
            <person name="Zhang P."/>
        </authorList>
    </citation>
    <scope>NUCLEOTIDE SEQUENCE</scope>
    <source>
        <strain evidence="13">ZSDZ34</strain>
    </source>
</reference>
<evidence type="ECO:0000256" key="10">
    <source>
        <dbReference type="RuleBase" id="RU003719"/>
    </source>
</evidence>
<sequence>MSKVVVYKALPKEALELLRSHHDVCYLPDLKTVNESFLTELKDAEGILGASVTLSESTLAHAPILRAISTISVGVDRFDIPALNQRRIPLMHTPGAVTETTADTAMLLMLMSARRAVEMSDLVRLGLWRSSITPDHFGFDIHGKTLGIIGMGRIGQAVAKRAHAGFNMKVMYYNRSQNKQAEQQSSALKVDLDTLLINSDFICVLLPYNEQTHHFIGRDEFQKMKSSAIFVNISRGKVVNEKALVAALEERDIYSAGLDVFEVEPLPVESPLITMKNVTLLPHIGSATHDTRYNMAMMATKNLINAMAGNIEQHCFNVDTIK</sequence>
<dbReference type="PROSITE" id="PS00671">
    <property type="entry name" value="D_2_HYDROXYACID_DH_3"/>
    <property type="match status" value="1"/>
</dbReference>
<evidence type="ECO:0000259" key="12">
    <source>
        <dbReference type="Pfam" id="PF02826"/>
    </source>
</evidence>
<dbReference type="CDD" id="cd05301">
    <property type="entry name" value="GDH"/>
    <property type="match status" value="1"/>
</dbReference>
<evidence type="ECO:0000256" key="1">
    <source>
        <dbReference type="ARBA" id="ARBA00023002"/>
    </source>
</evidence>
<dbReference type="InterPro" id="IPR036291">
    <property type="entry name" value="NAD(P)-bd_dom_sf"/>
</dbReference>
<dbReference type="GO" id="GO:0016618">
    <property type="term" value="F:hydroxypyruvate reductase [NAD(P)H] activity"/>
    <property type="evidence" value="ECO:0007669"/>
    <property type="project" value="UniProtKB-EC"/>
</dbReference>
<gene>
    <name evidence="13" type="ORF">LNL84_01620</name>
</gene>
<dbReference type="InterPro" id="IPR029752">
    <property type="entry name" value="D-isomer_DH_CS1"/>
</dbReference>
<dbReference type="SUPFAM" id="SSF51735">
    <property type="entry name" value="NAD(P)-binding Rossmann-fold domains"/>
    <property type="match status" value="1"/>
</dbReference>
<dbReference type="Pfam" id="PF02826">
    <property type="entry name" value="2-Hacid_dh_C"/>
    <property type="match status" value="1"/>
</dbReference>
<dbReference type="PANTHER" id="PTHR10996:SF283">
    <property type="entry name" value="GLYOXYLATE_HYDROXYPYRUVATE REDUCTASE B"/>
    <property type="match status" value="1"/>
</dbReference>
<dbReference type="Gene3D" id="3.40.50.720">
    <property type="entry name" value="NAD(P)-binding Rossmann-like Domain"/>
    <property type="match status" value="2"/>
</dbReference>
<dbReference type="GO" id="GO:0051287">
    <property type="term" value="F:NAD binding"/>
    <property type="evidence" value="ECO:0007669"/>
    <property type="project" value="InterPro"/>
</dbReference>
<dbReference type="Proteomes" id="UP001139488">
    <property type="component" value="Unassembled WGS sequence"/>
</dbReference>
<evidence type="ECO:0000259" key="11">
    <source>
        <dbReference type="Pfam" id="PF00389"/>
    </source>
</evidence>
<comment type="catalytic activity">
    <reaction evidence="5">
        <text>glycolate + NADP(+) = glyoxylate + NADPH + H(+)</text>
        <dbReference type="Rhea" id="RHEA:10992"/>
        <dbReference type="ChEBI" id="CHEBI:15378"/>
        <dbReference type="ChEBI" id="CHEBI:29805"/>
        <dbReference type="ChEBI" id="CHEBI:36655"/>
        <dbReference type="ChEBI" id="CHEBI:57783"/>
        <dbReference type="ChEBI" id="CHEBI:58349"/>
        <dbReference type="EC" id="1.1.1.79"/>
    </reaction>
</comment>
<organism evidence="13 14">
    <name type="scientific">Vibrio gelatinilyticus</name>
    <dbReference type="NCBI Taxonomy" id="2893468"/>
    <lineage>
        <taxon>Bacteria</taxon>
        <taxon>Pseudomonadati</taxon>
        <taxon>Pseudomonadota</taxon>
        <taxon>Gammaproteobacteria</taxon>
        <taxon>Vibrionales</taxon>
        <taxon>Vibrionaceae</taxon>
        <taxon>Vibrio</taxon>
    </lineage>
</organism>
<dbReference type="AlphaFoldDB" id="A0A9X1W7Q8"/>
<comment type="catalytic activity">
    <reaction evidence="4">
        <text>(R)-glycerate + NADP(+) = 3-hydroxypyruvate + NADPH + H(+)</text>
        <dbReference type="Rhea" id="RHEA:18657"/>
        <dbReference type="ChEBI" id="CHEBI:15378"/>
        <dbReference type="ChEBI" id="CHEBI:16659"/>
        <dbReference type="ChEBI" id="CHEBI:17180"/>
        <dbReference type="ChEBI" id="CHEBI:57783"/>
        <dbReference type="ChEBI" id="CHEBI:58349"/>
        <dbReference type="EC" id="1.1.1.81"/>
    </reaction>
</comment>
<dbReference type="RefSeq" id="WP_244354643.1">
    <property type="nucleotide sequence ID" value="NZ_JAJNNZ010000001.1"/>
</dbReference>
<keyword evidence="2" id="KW-0520">NAD</keyword>
<evidence type="ECO:0000256" key="7">
    <source>
        <dbReference type="ARBA" id="ARBA00066661"/>
    </source>
</evidence>
<dbReference type="InterPro" id="IPR029753">
    <property type="entry name" value="D-isomer_DH_CS"/>
</dbReference>
<dbReference type="EMBL" id="JAJNNZ010000001">
    <property type="protein sequence ID" value="MCJ2375528.1"/>
    <property type="molecule type" value="Genomic_DNA"/>
</dbReference>
<proteinExistence type="inferred from homology"/>
<dbReference type="Pfam" id="PF00389">
    <property type="entry name" value="2-Hacid_dh"/>
    <property type="match status" value="1"/>
</dbReference>
<feature type="domain" description="D-isomer specific 2-hydroxyacid dehydrogenase NAD-binding" evidence="12">
    <location>
        <begin position="107"/>
        <end position="285"/>
    </location>
</feature>
<dbReference type="InterPro" id="IPR006139">
    <property type="entry name" value="D-isomer_2_OHA_DH_cat_dom"/>
</dbReference>
<comment type="similarity">
    <text evidence="6">Belongs to the D-isomer specific 2-hydroxyacid dehydrogenase family. GhrB subfamily.</text>
</comment>
<comment type="catalytic activity">
    <reaction evidence="3">
        <text>(R)-glycerate + NAD(+) = 3-hydroxypyruvate + NADH + H(+)</text>
        <dbReference type="Rhea" id="RHEA:17905"/>
        <dbReference type="ChEBI" id="CHEBI:15378"/>
        <dbReference type="ChEBI" id="CHEBI:16659"/>
        <dbReference type="ChEBI" id="CHEBI:17180"/>
        <dbReference type="ChEBI" id="CHEBI:57540"/>
        <dbReference type="ChEBI" id="CHEBI:57945"/>
        <dbReference type="EC" id="1.1.1.81"/>
    </reaction>
</comment>
<evidence type="ECO:0000256" key="5">
    <source>
        <dbReference type="ARBA" id="ARBA00052769"/>
    </source>
</evidence>
<dbReference type="PANTHER" id="PTHR10996">
    <property type="entry name" value="2-HYDROXYACID DEHYDROGENASE-RELATED"/>
    <property type="match status" value="1"/>
</dbReference>
<keyword evidence="14" id="KW-1185">Reference proteome</keyword>
<accession>A0A9X1W7Q8</accession>
<dbReference type="PROSITE" id="PS00065">
    <property type="entry name" value="D_2_HYDROXYACID_DH_1"/>
    <property type="match status" value="1"/>
</dbReference>
<name>A0A9X1W7Q8_9VIBR</name>
<feature type="domain" description="D-isomer specific 2-hydroxyacid dehydrogenase catalytic" evidence="11">
    <location>
        <begin position="4"/>
        <end position="317"/>
    </location>
</feature>
<keyword evidence="1 10" id="KW-0560">Oxidoreductase</keyword>
<evidence type="ECO:0000256" key="6">
    <source>
        <dbReference type="ARBA" id="ARBA00061278"/>
    </source>
</evidence>
<dbReference type="EC" id="1.1.1.81" evidence="8"/>
<dbReference type="GO" id="GO:0005829">
    <property type="term" value="C:cytosol"/>
    <property type="evidence" value="ECO:0007669"/>
    <property type="project" value="TreeGrafter"/>
</dbReference>
<dbReference type="InterPro" id="IPR050223">
    <property type="entry name" value="D-isomer_2-hydroxyacid_DH"/>
</dbReference>
<evidence type="ECO:0000313" key="13">
    <source>
        <dbReference type="EMBL" id="MCJ2375528.1"/>
    </source>
</evidence>
<dbReference type="FunFam" id="3.40.50.720:FF:000026">
    <property type="entry name" value="Glyoxylate/hydroxypyruvate reductase B"/>
    <property type="match status" value="1"/>
</dbReference>
<evidence type="ECO:0000256" key="3">
    <source>
        <dbReference type="ARBA" id="ARBA00051801"/>
    </source>
</evidence>
<protein>
    <recommendedName>
        <fullName evidence="9">Glyoxylate/hydroxypyruvate reductase B</fullName>
        <ecNumber evidence="7">1.1.1.79</ecNumber>
        <ecNumber evidence="8">1.1.1.81</ecNumber>
    </recommendedName>
</protein>
<evidence type="ECO:0000256" key="4">
    <source>
        <dbReference type="ARBA" id="ARBA00052239"/>
    </source>
</evidence>
<comment type="caution">
    <text evidence="13">The sequence shown here is derived from an EMBL/GenBank/DDBJ whole genome shotgun (WGS) entry which is preliminary data.</text>
</comment>
<evidence type="ECO:0000256" key="8">
    <source>
        <dbReference type="ARBA" id="ARBA00066674"/>
    </source>
</evidence>